<protein>
    <submittedName>
        <fullName evidence="1">Uncharacterized protein</fullName>
    </submittedName>
</protein>
<sequence length="166" mass="18072">MKHFCLLKSLSFVCFMLLANELENPLNYLFLISLCAELLKKYLLISVRYVLLLIYLNLFGPNLTLEAIVAAGKPLKETLTGKPTQGLISASMGNLTHYTGSGSADNAPSVVGTDLDFPGDTPDHNAAADGYASEDFVAASSSSRVPWTEEEHRMFLLGLQKLGKDD</sequence>
<comment type="caution">
    <text evidence="1">The sequence shown here is derived from an EMBL/GenBank/DDBJ whole genome shotgun (WGS) entry which is preliminary data.</text>
</comment>
<gene>
    <name evidence="1" type="ORF">L6452_09807</name>
</gene>
<accession>A0ACB9DL07</accession>
<reference evidence="2" key="1">
    <citation type="journal article" date="2022" name="Mol. Ecol. Resour.">
        <title>The genomes of chicory, endive, great burdock and yacon provide insights into Asteraceae palaeo-polyploidization history and plant inulin production.</title>
        <authorList>
            <person name="Fan W."/>
            <person name="Wang S."/>
            <person name="Wang H."/>
            <person name="Wang A."/>
            <person name="Jiang F."/>
            <person name="Liu H."/>
            <person name="Zhao H."/>
            <person name="Xu D."/>
            <person name="Zhang Y."/>
        </authorList>
    </citation>
    <scope>NUCLEOTIDE SEQUENCE [LARGE SCALE GENOMIC DNA]</scope>
    <source>
        <strain evidence="2">cv. Niubang</strain>
    </source>
</reference>
<keyword evidence="2" id="KW-1185">Reference proteome</keyword>
<evidence type="ECO:0000313" key="2">
    <source>
        <dbReference type="Proteomes" id="UP001055879"/>
    </source>
</evidence>
<name>A0ACB9DL07_ARCLA</name>
<dbReference type="EMBL" id="CM042049">
    <property type="protein sequence ID" value="KAI3747353.1"/>
    <property type="molecule type" value="Genomic_DNA"/>
</dbReference>
<organism evidence="1 2">
    <name type="scientific">Arctium lappa</name>
    <name type="common">Greater burdock</name>
    <name type="synonym">Lappa major</name>
    <dbReference type="NCBI Taxonomy" id="4217"/>
    <lineage>
        <taxon>Eukaryota</taxon>
        <taxon>Viridiplantae</taxon>
        <taxon>Streptophyta</taxon>
        <taxon>Embryophyta</taxon>
        <taxon>Tracheophyta</taxon>
        <taxon>Spermatophyta</taxon>
        <taxon>Magnoliopsida</taxon>
        <taxon>eudicotyledons</taxon>
        <taxon>Gunneridae</taxon>
        <taxon>Pentapetalae</taxon>
        <taxon>asterids</taxon>
        <taxon>campanulids</taxon>
        <taxon>Asterales</taxon>
        <taxon>Asteraceae</taxon>
        <taxon>Carduoideae</taxon>
        <taxon>Cardueae</taxon>
        <taxon>Arctiinae</taxon>
        <taxon>Arctium</taxon>
    </lineage>
</organism>
<proteinExistence type="predicted"/>
<reference evidence="1 2" key="2">
    <citation type="journal article" date="2022" name="Mol. Ecol. Resour.">
        <title>The genomes of chicory, endive, great burdock and yacon provide insights into Asteraceae paleo-polyploidization history and plant inulin production.</title>
        <authorList>
            <person name="Fan W."/>
            <person name="Wang S."/>
            <person name="Wang H."/>
            <person name="Wang A."/>
            <person name="Jiang F."/>
            <person name="Liu H."/>
            <person name="Zhao H."/>
            <person name="Xu D."/>
            <person name="Zhang Y."/>
        </authorList>
    </citation>
    <scope>NUCLEOTIDE SEQUENCE [LARGE SCALE GENOMIC DNA]</scope>
    <source>
        <strain evidence="2">cv. Niubang</strain>
    </source>
</reference>
<dbReference type="Proteomes" id="UP001055879">
    <property type="component" value="Linkage Group LG03"/>
</dbReference>
<evidence type="ECO:0000313" key="1">
    <source>
        <dbReference type="EMBL" id="KAI3747353.1"/>
    </source>
</evidence>